<dbReference type="AlphaFoldDB" id="W4LMY0"/>
<organism evidence="2 3">
    <name type="scientific">Entotheonella factor</name>
    <dbReference type="NCBI Taxonomy" id="1429438"/>
    <lineage>
        <taxon>Bacteria</taxon>
        <taxon>Pseudomonadati</taxon>
        <taxon>Nitrospinota/Tectimicrobiota group</taxon>
        <taxon>Candidatus Tectimicrobiota</taxon>
        <taxon>Candidatus Entotheonellia</taxon>
        <taxon>Candidatus Entotheonellales</taxon>
        <taxon>Candidatus Entotheonellaceae</taxon>
        <taxon>Candidatus Entotheonella</taxon>
    </lineage>
</organism>
<name>W4LMY0_ENTF1</name>
<dbReference type="EMBL" id="AZHW01000445">
    <property type="protein sequence ID" value="ETW99443.1"/>
    <property type="molecule type" value="Genomic_DNA"/>
</dbReference>
<protein>
    <submittedName>
        <fullName evidence="2">Uncharacterized protein</fullName>
    </submittedName>
</protein>
<dbReference type="HOGENOM" id="CLU_2328539_0_0_7"/>
<feature type="signal peptide" evidence="1">
    <location>
        <begin position="1"/>
        <end position="27"/>
    </location>
</feature>
<keyword evidence="1" id="KW-0732">Signal</keyword>
<accession>W4LMY0</accession>
<sequence>MTKVGKTMAIGMAAVFMVASTLMPLVAQDLTPGCRIIPVDPDIGADIPLDYFGPAPSTVERSLVGPVQLLTAGEVDVSAETITLPLYRGNLTDGRFIW</sequence>
<proteinExistence type="predicted"/>
<gene>
    <name evidence="2" type="ORF">ETSY1_14970</name>
</gene>
<keyword evidence="3" id="KW-1185">Reference proteome</keyword>
<evidence type="ECO:0000313" key="2">
    <source>
        <dbReference type="EMBL" id="ETW99443.1"/>
    </source>
</evidence>
<dbReference type="Proteomes" id="UP000019141">
    <property type="component" value="Unassembled WGS sequence"/>
</dbReference>
<evidence type="ECO:0000256" key="1">
    <source>
        <dbReference type="SAM" id="SignalP"/>
    </source>
</evidence>
<comment type="caution">
    <text evidence="2">The sequence shown here is derived from an EMBL/GenBank/DDBJ whole genome shotgun (WGS) entry which is preliminary data.</text>
</comment>
<evidence type="ECO:0000313" key="3">
    <source>
        <dbReference type="Proteomes" id="UP000019141"/>
    </source>
</evidence>
<reference evidence="2 3" key="1">
    <citation type="journal article" date="2014" name="Nature">
        <title>An environmental bacterial taxon with a large and distinct metabolic repertoire.</title>
        <authorList>
            <person name="Wilson M.C."/>
            <person name="Mori T."/>
            <person name="Ruckert C."/>
            <person name="Uria A.R."/>
            <person name="Helf M.J."/>
            <person name="Takada K."/>
            <person name="Gernert C."/>
            <person name="Steffens U.A."/>
            <person name="Heycke N."/>
            <person name="Schmitt S."/>
            <person name="Rinke C."/>
            <person name="Helfrich E.J."/>
            <person name="Brachmann A.O."/>
            <person name="Gurgui C."/>
            <person name="Wakimoto T."/>
            <person name="Kracht M."/>
            <person name="Crusemann M."/>
            <person name="Hentschel U."/>
            <person name="Abe I."/>
            <person name="Matsunaga S."/>
            <person name="Kalinowski J."/>
            <person name="Takeyama H."/>
            <person name="Piel J."/>
        </authorList>
    </citation>
    <scope>NUCLEOTIDE SEQUENCE [LARGE SCALE GENOMIC DNA]</scope>
    <source>
        <strain evidence="3">TSY1</strain>
    </source>
</reference>
<feature type="chain" id="PRO_5004844820" evidence="1">
    <location>
        <begin position="28"/>
        <end position="98"/>
    </location>
</feature>